<proteinExistence type="inferred from homology"/>
<comment type="similarity">
    <text evidence="2">Belongs to the major facilitator superfamily.</text>
</comment>
<dbReference type="InterPro" id="IPR036259">
    <property type="entry name" value="MFS_trans_sf"/>
</dbReference>
<evidence type="ECO:0000313" key="10">
    <source>
        <dbReference type="Proteomes" id="UP000785200"/>
    </source>
</evidence>
<keyword evidence="10" id="KW-1185">Reference proteome</keyword>
<feature type="transmembrane region" description="Helical" evidence="7">
    <location>
        <begin position="456"/>
        <end position="476"/>
    </location>
</feature>
<evidence type="ECO:0000256" key="7">
    <source>
        <dbReference type="SAM" id="Phobius"/>
    </source>
</evidence>
<accession>A0A9P6VC88</accession>
<feature type="non-terminal residue" evidence="9">
    <location>
        <position position="1"/>
    </location>
</feature>
<dbReference type="GO" id="GO:0005886">
    <property type="term" value="C:plasma membrane"/>
    <property type="evidence" value="ECO:0007669"/>
    <property type="project" value="TreeGrafter"/>
</dbReference>
<gene>
    <name evidence="9" type="ORF">D0Z07_9033</name>
</gene>
<feature type="transmembrane region" description="Helical" evidence="7">
    <location>
        <begin position="151"/>
        <end position="170"/>
    </location>
</feature>
<feature type="transmembrane region" description="Helical" evidence="7">
    <location>
        <begin position="241"/>
        <end position="262"/>
    </location>
</feature>
<name>A0A9P6VC88_9HELO</name>
<feature type="transmembrane region" description="Helical" evidence="7">
    <location>
        <begin position="568"/>
        <end position="588"/>
    </location>
</feature>
<feature type="transmembrane region" description="Helical" evidence="7">
    <location>
        <begin position="327"/>
        <end position="345"/>
    </location>
</feature>
<dbReference type="PROSITE" id="PS50850">
    <property type="entry name" value="MFS"/>
    <property type="match status" value="1"/>
</dbReference>
<feature type="transmembrane region" description="Helical" evidence="7">
    <location>
        <begin position="182"/>
        <end position="198"/>
    </location>
</feature>
<dbReference type="GO" id="GO:0022857">
    <property type="term" value="F:transmembrane transporter activity"/>
    <property type="evidence" value="ECO:0007669"/>
    <property type="project" value="InterPro"/>
</dbReference>
<feature type="transmembrane region" description="Helical" evidence="7">
    <location>
        <begin position="86"/>
        <end position="107"/>
    </location>
</feature>
<dbReference type="PANTHER" id="PTHR23501:SF107">
    <property type="entry name" value="TRANSPORTER, PUTATIVE (AFU_ORTHOLOGUE AFUA_7G04730)-RELATED"/>
    <property type="match status" value="1"/>
</dbReference>
<feature type="transmembrane region" description="Helical" evidence="7">
    <location>
        <begin position="210"/>
        <end position="229"/>
    </location>
</feature>
<keyword evidence="3" id="KW-0813">Transport</keyword>
<dbReference type="InterPro" id="IPR020846">
    <property type="entry name" value="MFS_dom"/>
</dbReference>
<keyword evidence="4 7" id="KW-0812">Transmembrane</keyword>
<sequence length="604" mass="66858">TTTEMKFFGIRSSNKLAADIAAGPAAADATDSDHAGEKQINSTELNSTDTPNEYAQYIQEKPDETAQDGVKKVEAVTLTWTREELIFAYACIFLVFFVVSMQQQIQFNLQYYVTSSFELLPLTGTTSIMSSVIGGVSKLPTAKFVDLIGRAEGFLIMTAFATLGVVMMAACSNVETFAAAQIFYWVGFNGMAYVLDVFMADTSSLKNRALVFAFSTTPYIVTTFIGPRAAQSFLQTSGWHWGYGTFAIITPVMVLPILVVLWRGQNKAYERGILVREKSGRTFVQSVSYYFWEFDVIGLILIVAAFSLLLLPLALANYQPQRWSSNTVIVMMVVGSVCLILFPIYEKLWSHKSFIPFFLLTDRSVVGACLLASFLFISFYIWDSYFYNYLQAVHGLSVTHTGYVANIYSIGSCFWSVVLAFMIRKLGRFKWLAISMLCLEVLGVGLMIHFRQPDQGIGWVIMCQIFIAFGGGSLIICEEMAVMAAAPHQNVASMLALIGVFSSIGGAIGQAISAAIYTLKFPQALNHALPGNLTLNAQLYGSLPNQLAYAIGTPERTAVIYAYGVAQWYLTIASCCFLVPCFVFIAMWRDFKVKELRQVKGRVV</sequence>
<feature type="transmembrane region" description="Helical" evidence="7">
    <location>
        <begin position="429"/>
        <end position="450"/>
    </location>
</feature>
<reference evidence="9" key="1">
    <citation type="submission" date="2019-07" db="EMBL/GenBank/DDBJ databases">
        <title>Hyphodiscus hymeniophilus genome sequencing and assembly.</title>
        <authorList>
            <person name="Kramer G."/>
            <person name="Nodwell J."/>
        </authorList>
    </citation>
    <scope>NUCLEOTIDE SEQUENCE</scope>
    <source>
        <strain evidence="9">ATCC 34498</strain>
    </source>
</reference>
<dbReference type="PANTHER" id="PTHR23501">
    <property type="entry name" value="MAJOR FACILITATOR SUPERFAMILY"/>
    <property type="match status" value="1"/>
</dbReference>
<comment type="caution">
    <text evidence="9">The sequence shown here is derived from an EMBL/GenBank/DDBJ whole genome shotgun (WGS) entry which is preliminary data.</text>
</comment>
<dbReference type="Pfam" id="PF07690">
    <property type="entry name" value="MFS_1"/>
    <property type="match status" value="1"/>
</dbReference>
<keyword evidence="5 7" id="KW-1133">Transmembrane helix</keyword>
<feature type="transmembrane region" description="Helical" evidence="7">
    <location>
        <begin position="357"/>
        <end position="382"/>
    </location>
</feature>
<dbReference type="EMBL" id="VNKQ01000019">
    <property type="protein sequence ID" value="KAG0645227.1"/>
    <property type="molecule type" value="Genomic_DNA"/>
</dbReference>
<feature type="transmembrane region" description="Helical" evidence="7">
    <location>
        <begin position="119"/>
        <end position="139"/>
    </location>
</feature>
<feature type="domain" description="Major facilitator superfamily (MFS) profile" evidence="8">
    <location>
        <begin position="84"/>
        <end position="591"/>
    </location>
</feature>
<dbReference type="InterPro" id="IPR011701">
    <property type="entry name" value="MFS"/>
</dbReference>
<keyword evidence="6 7" id="KW-0472">Membrane</keyword>
<dbReference type="SUPFAM" id="SSF103473">
    <property type="entry name" value="MFS general substrate transporter"/>
    <property type="match status" value="1"/>
</dbReference>
<feature type="transmembrane region" description="Helical" evidence="7">
    <location>
        <begin position="496"/>
        <end position="519"/>
    </location>
</feature>
<evidence type="ECO:0000256" key="6">
    <source>
        <dbReference type="ARBA" id="ARBA00023136"/>
    </source>
</evidence>
<evidence type="ECO:0000256" key="3">
    <source>
        <dbReference type="ARBA" id="ARBA00022448"/>
    </source>
</evidence>
<evidence type="ECO:0000256" key="4">
    <source>
        <dbReference type="ARBA" id="ARBA00022692"/>
    </source>
</evidence>
<comment type="subcellular location">
    <subcellularLocation>
        <location evidence="1">Membrane</location>
        <topology evidence="1">Multi-pass membrane protein</topology>
    </subcellularLocation>
</comment>
<dbReference type="OrthoDB" id="4078873at2759"/>
<feature type="transmembrane region" description="Helical" evidence="7">
    <location>
        <begin position="402"/>
        <end position="422"/>
    </location>
</feature>
<dbReference type="Proteomes" id="UP000785200">
    <property type="component" value="Unassembled WGS sequence"/>
</dbReference>
<evidence type="ECO:0000256" key="5">
    <source>
        <dbReference type="ARBA" id="ARBA00022989"/>
    </source>
</evidence>
<protein>
    <submittedName>
        <fullName evidence="9">MFS siderochrome iron transporter 1</fullName>
    </submittedName>
</protein>
<evidence type="ECO:0000313" key="9">
    <source>
        <dbReference type="EMBL" id="KAG0645227.1"/>
    </source>
</evidence>
<evidence type="ECO:0000259" key="8">
    <source>
        <dbReference type="PROSITE" id="PS50850"/>
    </source>
</evidence>
<evidence type="ECO:0000256" key="1">
    <source>
        <dbReference type="ARBA" id="ARBA00004141"/>
    </source>
</evidence>
<dbReference type="Gene3D" id="1.20.1250.20">
    <property type="entry name" value="MFS general substrate transporter like domains"/>
    <property type="match status" value="2"/>
</dbReference>
<organism evidence="9 10">
    <name type="scientific">Hyphodiscus hymeniophilus</name>
    <dbReference type="NCBI Taxonomy" id="353542"/>
    <lineage>
        <taxon>Eukaryota</taxon>
        <taxon>Fungi</taxon>
        <taxon>Dikarya</taxon>
        <taxon>Ascomycota</taxon>
        <taxon>Pezizomycotina</taxon>
        <taxon>Leotiomycetes</taxon>
        <taxon>Helotiales</taxon>
        <taxon>Hyphodiscaceae</taxon>
        <taxon>Hyphodiscus</taxon>
    </lineage>
</organism>
<dbReference type="FunFam" id="1.20.1250.20:FF:000284">
    <property type="entry name" value="Siderophore iron transporter mirB"/>
    <property type="match status" value="1"/>
</dbReference>
<evidence type="ECO:0000256" key="2">
    <source>
        <dbReference type="ARBA" id="ARBA00008335"/>
    </source>
</evidence>
<feature type="transmembrane region" description="Helical" evidence="7">
    <location>
        <begin position="289"/>
        <end position="315"/>
    </location>
</feature>
<dbReference type="AlphaFoldDB" id="A0A9P6VC88"/>